<dbReference type="EMBL" id="CVRI01000054">
    <property type="protein sequence ID" value="CRL00878.1"/>
    <property type="molecule type" value="Genomic_DNA"/>
</dbReference>
<proteinExistence type="predicted"/>
<evidence type="ECO:0000313" key="1">
    <source>
        <dbReference type="EMBL" id="CRL00878.1"/>
    </source>
</evidence>
<reference evidence="1 2" key="1">
    <citation type="submission" date="2015-04" db="EMBL/GenBank/DDBJ databases">
        <authorList>
            <person name="Syromyatnikov M.Y."/>
            <person name="Popov V.N."/>
        </authorList>
    </citation>
    <scope>NUCLEOTIDE SEQUENCE [LARGE SCALE GENOMIC DNA]</scope>
</reference>
<dbReference type="AlphaFoldDB" id="A0A1J1IP76"/>
<dbReference type="Proteomes" id="UP000183832">
    <property type="component" value="Unassembled WGS sequence"/>
</dbReference>
<accession>A0A1J1IP76</accession>
<name>A0A1J1IP76_9DIPT</name>
<protein>
    <submittedName>
        <fullName evidence="1">CLUMA_CG014129, isoform A</fullName>
    </submittedName>
</protein>
<evidence type="ECO:0000313" key="2">
    <source>
        <dbReference type="Proteomes" id="UP000183832"/>
    </source>
</evidence>
<sequence length="70" mass="8068">MKSLKLNPYKYDVCVYFNAFNRNPCITYKHSTEKSLKSLYSRRNFAGGLSAFGQIKLLSEKGIESLKKNK</sequence>
<keyword evidence="2" id="KW-1185">Reference proteome</keyword>
<organism evidence="1 2">
    <name type="scientific">Clunio marinus</name>
    <dbReference type="NCBI Taxonomy" id="568069"/>
    <lineage>
        <taxon>Eukaryota</taxon>
        <taxon>Metazoa</taxon>
        <taxon>Ecdysozoa</taxon>
        <taxon>Arthropoda</taxon>
        <taxon>Hexapoda</taxon>
        <taxon>Insecta</taxon>
        <taxon>Pterygota</taxon>
        <taxon>Neoptera</taxon>
        <taxon>Endopterygota</taxon>
        <taxon>Diptera</taxon>
        <taxon>Nematocera</taxon>
        <taxon>Chironomoidea</taxon>
        <taxon>Chironomidae</taxon>
        <taxon>Clunio</taxon>
    </lineage>
</organism>
<gene>
    <name evidence="1" type="ORF">CLUMA_CG014129</name>
</gene>